<dbReference type="RefSeq" id="YP_010649378.1">
    <property type="nucleotide sequence ID" value="NC_070766.1"/>
</dbReference>
<dbReference type="GeneID" id="77924926"/>
<name>A0A3G2KCU9_9CAUD</name>
<feature type="region of interest" description="Disordered" evidence="1">
    <location>
        <begin position="1"/>
        <end position="20"/>
    </location>
</feature>
<keyword evidence="3" id="KW-1185">Reference proteome</keyword>
<evidence type="ECO:0000313" key="3">
    <source>
        <dbReference type="Proteomes" id="UP000268902"/>
    </source>
</evidence>
<protein>
    <submittedName>
        <fullName evidence="2">Uncharacterized protein</fullName>
    </submittedName>
</protein>
<evidence type="ECO:0000313" key="2">
    <source>
        <dbReference type="EMBL" id="AYN56809.1"/>
    </source>
</evidence>
<sequence length="73" mass="7739">MSDSPDKEKEQLLDLSTPERKAAAREALPALMVGGILGNAHASMAAGEIIGDILADALKPSFEALERLRANHD</sequence>
<dbReference type="EMBL" id="MH834594">
    <property type="protein sequence ID" value="AYN56809.1"/>
    <property type="molecule type" value="Genomic_DNA"/>
</dbReference>
<organism evidence="2 3">
    <name type="scientific">Arthrobacter phage Adaia</name>
    <dbReference type="NCBI Taxonomy" id="2419945"/>
    <lineage>
        <taxon>Viruses</taxon>
        <taxon>Duplodnaviria</taxon>
        <taxon>Heunggongvirae</taxon>
        <taxon>Uroviricota</taxon>
        <taxon>Caudoviricetes</taxon>
        <taxon>Adaiavirus</taxon>
        <taxon>Adaiavirus adaia</taxon>
    </lineage>
</organism>
<accession>A0A3G2KCU9</accession>
<dbReference type="Proteomes" id="UP000268902">
    <property type="component" value="Segment"/>
</dbReference>
<reference evidence="2 3" key="1">
    <citation type="submission" date="2018-09" db="EMBL/GenBank/DDBJ databases">
        <authorList>
            <person name="Fryberger R.B."/>
            <person name="Stoner T.H."/>
            <person name="Garlena R.A."/>
            <person name="Russell D.A."/>
            <person name="Pope W.H."/>
            <person name="Jacobs-Sera D."/>
            <person name="Hatfull G.F."/>
        </authorList>
    </citation>
    <scope>NUCLEOTIDE SEQUENCE [LARGE SCALE GENOMIC DNA]</scope>
</reference>
<proteinExistence type="predicted"/>
<gene>
    <name evidence="2" type="primary">22</name>
    <name evidence="2" type="ORF">PBI_ADAIA_22</name>
</gene>
<evidence type="ECO:0000256" key="1">
    <source>
        <dbReference type="SAM" id="MobiDB-lite"/>
    </source>
</evidence>
<dbReference type="KEGG" id="vg:77924926"/>